<evidence type="ECO:0000313" key="5">
    <source>
        <dbReference type="Proteomes" id="UP001630127"/>
    </source>
</evidence>
<keyword evidence="2" id="KW-0802">TPR repeat</keyword>
<keyword evidence="1" id="KW-0677">Repeat</keyword>
<dbReference type="AlphaFoldDB" id="A0ABD3AWE3"/>
<evidence type="ECO:0000256" key="2">
    <source>
        <dbReference type="ARBA" id="ARBA00022803"/>
    </source>
</evidence>
<comment type="caution">
    <text evidence="4">The sequence shown here is derived from an EMBL/GenBank/DDBJ whole genome shotgun (WGS) entry which is preliminary data.</text>
</comment>
<dbReference type="Proteomes" id="UP001630127">
    <property type="component" value="Unassembled WGS sequence"/>
</dbReference>
<name>A0ABD3AWE3_9GENT</name>
<dbReference type="EMBL" id="JBJUIK010000002">
    <property type="protein sequence ID" value="KAL3535538.1"/>
    <property type="molecule type" value="Genomic_DNA"/>
</dbReference>
<evidence type="ECO:0000256" key="3">
    <source>
        <dbReference type="SAM" id="Phobius"/>
    </source>
</evidence>
<organism evidence="4 5">
    <name type="scientific">Cinchona calisaya</name>
    <dbReference type="NCBI Taxonomy" id="153742"/>
    <lineage>
        <taxon>Eukaryota</taxon>
        <taxon>Viridiplantae</taxon>
        <taxon>Streptophyta</taxon>
        <taxon>Embryophyta</taxon>
        <taxon>Tracheophyta</taxon>
        <taxon>Spermatophyta</taxon>
        <taxon>Magnoliopsida</taxon>
        <taxon>eudicotyledons</taxon>
        <taxon>Gunneridae</taxon>
        <taxon>Pentapetalae</taxon>
        <taxon>asterids</taxon>
        <taxon>lamiids</taxon>
        <taxon>Gentianales</taxon>
        <taxon>Rubiaceae</taxon>
        <taxon>Cinchonoideae</taxon>
        <taxon>Cinchoneae</taxon>
        <taxon>Cinchona</taxon>
    </lineage>
</organism>
<keyword evidence="5" id="KW-1185">Reference proteome</keyword>
<dbReference type="PANTHER" id="PTHR14027">
    <property type="entry name" value="RNA POLYMERASE-ASSOCIATED PROTEIN CTR9"/>
    <property type="match status" value="1"/>
</dbReference>
<proteinExistence type="predicted"/>
<evidence type="ECO:0000256" key="1">
    <source>
        <dbReference type="ARBA" id="ARBA00022737"/>
    </source>
</evidence>
<keyword evidence="3" id="KW-0812">Transmembrane</keyword>
<protein>
    <submittedName>
        <fullName evidence="4">Uncharacterized protein</fullName>
    </submittedName>
</protein>
<dbReference type="PANTHER" id="PTHR14027:SF2">
    <property type="entry name" value="RNA POLYMERASE-ASSOCIATED PROTEIN CTR9 HOMOLOG"/>
    <property type="match status" value="1"/>
</dbReference>
<sequence>MVYGVVFLMLSHNLFPVIKKKQIPIQKLQTVKEYQILTMKHSAILSKGHNTQLMPAHLYIYIKTRTCLFDLRNNYPDYIDAQLRLAAIAKARNNVQISSELIADALKGNWNYFAAIRSEKRTRDLDAIHLEKAKELYMKVLLQHNGNLFAANGAGVVLAEKGQFDISKELFTQVQEGVSFCPDARCVNKSCSCALCSRGLSIGCENGLFRIFSYFLFQCPLLIVFTACMGNNSCFSSMKIA</sequence>
<evidence type="ECO:0000313" key="4">
    <source>
        <dbReference type="EMBL" id="KAL3535538.1"/>
    </source>
</evidence>
<accession>A0ABD3AWE3</accession>
<gene>
    <name evidence="4" type="ORF">ACH5RR_003999</name>
</gene>
<reference evidence="4 5" key="1">
    <citation type="submission" date="2024-11" db="EMBL/GenBank/DDBJ databases">
        <title>A near-complete genome assembly of Cinchona calisaya.</title>
        <authorList>
            <person name="Lian D.C."/>
            <person name="Zhao X.W."/>
            <person name="Wei L."/>
        </authorList>
    </citation>
    <scope>NUCLEOTIDE SEQUENCE [LARGE SCALE GENOMIC DNA]</scope>
    <source>
        <tissue evidence="4">Nenye</tissue>
    </source>
</reference>
<keyword evidence="3" id="KW-1133">Transmembrane helix</keyword>
<feature type="transmembrane region" description="Helical" evidence="3">
    <location>
        <begin position="211"/>
        <end position="230"/>
    </location>
</feature>
<keyword evidence="3" id="KW-0472">Membrane</keyword>
<dbReference type="InterPro" id="IPR031101">
    <property type="entry name" value="Ctr9"/>
</dbReference>